<accession>A0A521EVK1</accession>
<dbReference type="Proteomes" id="UP000468990">
    <property type="component" value="Unassembled WGS sequence"/>
</dbReference>
<evidence type="ECO:0000313" key="2">
    <source>
        <dbReference type="EMBL" id="MRX68067.1"/>
    </source>
</evidence>
<dbReference type="RefSeq" id="WP_142452069.1">
    <property type="nucleotide sequence ID" value="NZ_FXTA01000005.1"/>
</dbReference>
<name>A0A521EVK1_9FLAO</name>
<keyword evidence="1" id="KW-1133">Transmembrane helix</keyword>
<gene>
    <name evidence="2" type="ORF">GJU42_08835</name>
    <name evidence="3" type="ORF">SAMN06265349_105444</name>
</gene>
<keyword evidence="1" id="KW-0472">Membrane</keyword>
<dbReference type="OrthoDB" id="1369805at2"/>
<keyword evidence="5" id="KW-1185">Reference proteome</keyword>
<dbReference type="EMBL" id="WKKG01000003">
    <property type="protein sequence ID" value="MRX68067.1"/>
    <property type="molecule type" value="Genomic_DNA"/>
</dbReference>
<sequence>MATKKPEEMSNEELLKNEKLIKTMLYILIFFALILFAAGIWLTIVKHKFSALTVIPLSLGIIALANANNLKTLQKEKKSRGL</sequence>
<feature type="transmembrane region" description="Helical" evidence="1">
    <location>
        <begin position="50"/>
        <end position="70"/>
    </location>
</feature>
<feature type="transmembrane region" description="Helical" evidence="1">
    <location>
        <begin position="24"/>
        <end position="44"/>
    </location>
</feature>
<evidence type="ECO:0000313" key="3">
    <source>
        <dbReference type="EMBL" id="SMO87944.1"/>
    </source>
</evidence>
<organism evidence="3 4">
    <name type="scientific">Flavobacterium resistens</name>
    <dbReference type="NCBI Taxonomy" id="443612"/>
    <lineage>
        <taxon>Bacteria</taxon>
        <taxon>Pseudomonadati</taxon>
        <taxon>Bacteroidota</taxon>
        <taxon>Flavobacteriia</taxon>
        <taxon>Flavobacteriales</taxon>
        <taxon>Flavobacteriaceae</taxon>
        <taxon>Flavobacterium</taxon>
    </lineage>
</organism>
<reference evidence="3 4" key="1">
    <citation type="submission" date="2017-05" db="EMBL/GenBank/DDBJ databases">
        <authorList>
            <person name="Varghese N."/>
            <person name="Submissions S."/>
        </authorList>
    </citation>
    <scope>NUCLEOTIDE SEQUENCE [LARGE SCALE GENOMIC DNA]</scope>
    <source>
        <strain evidence="3 4">DSM 19382</strain>
    </source>
</reference>
<dbReference type="EMBL" id="FXTA01000005">
    <property type="protein sequence ID" value="SMO87944.1"/>
    <property type="molecule type" value="Genomic_DNA"/>
</dbReference>
<dbReference type="AlphaFoldDB" id="A0A521EVK1"/>
<evidence type="ECO:0000313" key="4">
    <source>
        <dbReference type="Proteomes" id="UP000317289"/>
    </source>
</evidence>
<evidence type="ECO:0000313" key="5">
    <source>
        <dbReference type="Proteomes" id="UP000468990"/>
    </source>
</evidence>
<evidence type="ECO:0000256" key="1">
    <source>
        <dbReference type="SAM" id="Phobius"/>
    </source>
</evidence>
<dbReference type="Proteomes" id="UP000317289">
    <property type="component" value="Unassembled WGS sequence"/>
</dbReference>
<proteinExistence type="predicted"/>
<evidence type="ECO:0008006" key="6">
    <source>
        <dbReference type="Google" id="ProtNLM"/>
    </source>
</evidence>
<protein>
    <recommendedName>
        <fullName evidence="6">Redox-active disulfide protein 2</fullName>
    </recommendedName>
</protein>
<reference evidence="2 5" key="2">
    <citation type="submission" date="2019-11" db="EMBL/GenBank/DDBJ databases">
        <title>Flavobacterium resistens genome.</title>
        <authorList>
            <person name="Wilson V.M."/>
            <person name="Newman J.D."/>
        </authorList>
    </citation>
    <scope>NUCLEOTIDE SEQUENCE [LARGE SCALE GENOMIC DNA]</scope>
    <source>
        <strain evidence="2 5">DSM 19382</strain>
    </source>
</reference>
<keyword evidence="1" id="KW-0812">Transmembrane</keyword>